<feature type="region of interest" description="Disordered" evidence="1">
    <location>
        <begin position="296"/>
        <end position="489"/>
    </location>
</feature>
<dbReference type="Proteomes" id="UP000195570">
    <property type="component" value="Unassembled WGS sequence"/>
</dbReference>
<evidence type="ECO:0000313" key="2">
    <source>
        <dbReference type="EMBL" id="SCU70172.1"/>
    </source>
</evidence>
<accession>A0A1G4IDM7</accession>
<feature type="compositionally biased region" description="Acidic residues" evidence="1">
    <location>
        <begin position="351"/>
        <end position="360"/>
    </location>
</feature>
<feature type="region of interest" description="Disordered" evidence="1">
    <location>
        <begin position="705"/>
        <end position="730"/>
    </location>
</feature>
<feature type="region of interest" description="Disordered" evidence="1">
    <location>
        <begin position="106"/>
        <end position="210"/>
    </location>
</feature>
<reference evidence="2" key="1">
    <citation type="submission" date="2016-09" db="EMBL/GenBank/DDBJ databases">
        <authorList>
            <person name="Hebert L."/>
            <person name="Moumen B."/>
        </authorList>
    </citation>
    <scope>NUCLEOTIDE SEQUENCE [LARGE SCALE GENOMIC DNA]</scope>
    <source>
        <strain evidence="2">OVI</strain>
    </source>
</reference>
<feature type="region of interest" description="Disordered" evidence="1">
    <location>
        <begin position="617"/>
        <end position="651"/>
    </location>
</feature>
<comment type="caution">
    <text evidence="2">The sequence shown here is derived from an EMBL/GenBank/DDBJ whole genome shotgun (WGS) entry which is preliminary data.</text>
</comment>
<protein>
    <submittedName>
        <fullName evidence="2">Uncharacterized protein</fullName>
    </submittedName>
</protein>
<dbReference type="GeneID" id="92375685"/>
<feature type="compositionally biased region" description="Basic and acidic residues" evidence="1">
    <location>
        <begin position="617"/>
        <end position="626"/>
    </location>
</feature>
<sequence>MSRQTRRMGISLDASNVYEMDPWKDDRCRDFIALNTIQRLRSYHANTTLPVEPINAARAKNLHLLLAAEPDERICTSEDGCAVDMARIIFFGPMAFVSKTSAGRMTASPHITSHSGSRGDTDNVEETSRASLLVVSKDEENGGGRVSSSSDGNKRLREQSDAFEAGATPLKRVITEGNGGTPSPQLPERSLPVAVGQGGGASSDRKTSRQVSGKSDVVKFSCAIVDTIVSYYQSLLTRGVVLDRFSSKDLAFSWWVVCRNMDVEVLKNHVGPTRRDTLLISLRHFYYELLSNFHPKKSVPQEPSNTLSVAAKQKVEETDEGGGEEDKLPNTQATRKRAPPQRKAEATENNVAEEEEENDEEKPRLRTRFDSTRNGPPPPGTRSRHRGHRPKESSTGGEVSEVRSATKPTGSGPNKTWEASGHTRSSAKLATGTKEKATEVVKATVESRTIARSSRVSAPAAAAESNEKKDPPVSDVAEAPDAAKRLRPPRSACLAEIWRSIRPTRRRSAQVGGTIDSVQDGVATGGLKPPNYVASCSAVVERIHERMEDDPVYAALFTAFPQNNKNSTKVEDGSQNHDTKETESEVEHGMHPSLIQLLRYYHTGSSTPSIPLVKFDEENVKNEARQQTRPSTNEEELEGQQAGPSVLCTNGVEKVTTDVEKTGRSDVCNPESSSPLMHQSCPFSALTYAQRCLLTWEASLLLDTQQPQPARKRQAAASGQTHNAVPLEPSPRRNYYDYWTCQRMPKPS</sequence>
<feature type="compositionally biased region" description="Basic and acidic residues" evidence="1">
    <location>
        <begin position="568"/>
        <end position="588"/>
    </location>
</feature>
<name>A0A1G4IDM7_TRYEQ</name>
<dbReference type="VEuPathDB" id="TriTrypDB:TEOVI_000174500"/>
<evidence type="ECO:0000313" key="3">
    <source>
        <dbReference type="Proteomes" id="UP000195570"/>
    </source>
</evidence>
<dbReference type="RefSeq" id="XP_067081029.1">
    <property type="nucleotide sequence ID" value="XM_067224928.1"/>
</dbReference>
<gene>
    <name evidence="2" type="ORF">TEOVI_000174500</name>
</gene>
<dbReference type="EMBL" id="CZPT02001380">
    <property type="protein sequence ID" value="SCU70172.1"/>
    <property type="molecule type" value="Genomic_DNA"/>
</dbReference>
<organism evidence="2 3">
    <name type="scientific">Trypanosoma equiperdum</name>
    <dbReference type="NCBI Taxonomy" id="5694"/>
    <lineage>
        <taxon>Eukaryota</taxon>
        <taxon>Discoba</taxon>
        <taxon>Euglenozoa</taxon>
        <taxon>Kinetoplastea</taxon>
        <taxon>Metakinetoplastina</taxon>
        <taxon>Trypanosomatida</taxon>
        <taxon>Trypanosomatidae</taxon>
        <taxon>Trypanosoma</taxon>
    </lineage>
</organism>
<proteinExistence type="predicted"/>
<dbReference type="AlphaFoldDB" id="A0A1G4IDM7"/>
<feature type="compositionally biased region" description="Polar residues" evidence="1">
    <location>
        <begin position="106"/>
        <end position="118"/>
    </location>
</feature>
<keyword evidence="3" id="KW-1185">Reference proteome</keyword>
<evidence type="ECO:0000256" key="1">
    <source>
        <dbReference type="SAM" id="MobiDB-lite"/>
    </source>
</evidence>
<feature type="compositionally biased region" description="Basic and acidic residues" evidence="1">
    <location>
        <begin position="361"/>
        <end position="371"/>
    </location>
</feature>
<feature type="compositionally biased region" description="Low complexity" evidence="1">
    <location>
        <begin position="451"/>
        <end position="464"/>
    </location>
</feature>
<feature type="region of interest" description="Disordered" evidence="1">
    <location>
        <begin position="564"/>
        <end position="588"/>
    </location>
</feature>